<dbReference type="Pfam" id="PF24320">
    <property type="entry name" value="DUF7492"/>
    <property type="match status" value="1"/>
</dbReference>
<dbReference type="EMBL" id="CAUH01005133">
    <property type="protein sequence ID" value="CCU81514.1"/>
    <property type="molecule type" value="Genomic_DNA"/>
</dbReference>
<feature type="compositionally biased region" description="Low complexity" evidence="1">
    <location>
        <begin position="322"/>
        <end position="340"/>
    </location>
</feature>
<dbReference type="AlphaFoldDB" id="N1JF87"/>
<name>N1JF87_BLUG1</name>
<evidence type="ECO:0000259" key="3">
    <source>
        <dbReference type="Pfam" id="PF24320"/>
    </source>
</evidence>
<proteinExistence type="predicted"/>
<sequence length="370" mass="39924">MKFPIGHGTAFVCFSLSVLLIPTLAHTWVESVNLIASDGSFQDVGYARGFVGRTPGVDPDTANTYLIPPNGRSTGGEILPTDLMCKDSQVKQQQSEGYPRLSASPQDRISLAYHENGHVTQFKIQEGKPAGRGTVFIYGTKESSPTDTYLGIHRVWNTEGSGGDKRGKLLATRPFDDGQCHQINNEKLSKDRAKALGFSDVEKSPEILCQSALQLPTDAGTTGTYTLYWVWEWPTLDKAGQVFQNESYTSCIDIDMVETSKPHAADVNQAVKSSGKPDPNSLAVKEQLENDNQFIVDPTAPAEKASDNPFTRPGSSPEKDTSTSTSTSSIPASITSHTTAPQTSAPFRPLSFVTVTVTVSANSTTISQKS</sequence>
<keyword evidence="5" id="KW-1185">Reference proteome</keyword>
<dbReference type="OrthoDB" id="64281at2759"/>
<evidence type="ECO:0000256" key="2">
    <source>
        <dbReference type="SAM" id="SignalP"/>
    </source>
</evidence>
<dbReference type="HOGENOM" id="CLU_019095_0_1_1"/>
<comment type="caution">
    <text evidence="4">The sequence shown here is derived from an EMBL/GenBank/DDBJ whole genome shotgun (WGS) entry which is preliminary data.</text>
</comment>
<evidence type="ECO:0000313" key="5">
    <source>
        <dbReference type="Proteomes" id="UP000015441"/>
    </source>
</evidence>
<feature type="domain" description="DUF7492" evidence="3">
    <location>
        <begin position="24"/>
        <end position="275"/>
    </location>
</feature>
<evidence type="ECO:0000256" key="1">
    <source>
        <dbReference type="SAM" id="MobiDB-lite"/>
    </source>
</evidence>
<organism evidence="4 5">
    <name type="scientific">Blumeria graminis f. sp. hordei (strain DH14)</name>
    <name type="common">Barley powdery mildew</name>
    <name type="synonym">Oidium monilioides f. sp. hordei</name>
    <dbReference type="NCBI Taxonomy" id="546991"/>
    <lineage>
        <taxon>Eukaryota</taxon>
        <taxon>Fungi</taxon>
        <taxon>Dikarya</taxon>
        <taxon>Ascomycota</taxon>
        <taxon>Pezizomycotina</taxon>
        <taxon>Leotiomycetes</taxon>
        <taxon>Erysiphales</taxon>
        <taxon>Erysiphaceae</taxon>
        <taxon>Blumeria</taxon>
        <taxon>Blumeria hordei</taxon>
    </lineage>
</organism>
<evidence type="ECO:0000313" key="4">
    <source>
        <dbReference type="EMBL" id="CCU81514.1"/>
    </source>
</evidence>
<dbReference type="InParanoid" id="N1JF87"/>
<dbReference type="eggNOG" id="ENOG502SABV">
    <property type="taxonomic scope" value="Eukaryota"/>
</dbReference>
<dbReference type="Proteomes" id="UP000015441">
    <property type="component" value="Unassembled WGS sequence"/>
</dbReference>
<reference evidence="4 5" key="1">
    <citation type="journal article" date="2010" name="Science">
        <title>Genome expansion and gene loss in powdery mildew fungi reveal tradeoffs in extreme parasitism.</title>
        <authorList>
            <person name="Spanu P.D."/>
            <person name="Abbott J.C."/>
            <person name="Amselem J."/>
            <person name="Burgis T.A."/>
            <person name="Soanes D.M."/>
            <person name="Stueber K."/>
            <person name="Ver Loren van Themaat E."/>
            <person name="Brown J.K.M."/>
            <person name="Butcher S.A."/>
            <person name="Gurr S.J."/>
            <person name="Lebrun M.-H."/>
            <person name="Ridout C.J."/>
            <person name="Schulze-Lefert P."/>
            <person name="Talbot N.J."/>
            <person name="Ahmadinejad N."/>
            <person name="Ametz C."/>
            <person name="Barton G.R."/>
            <person name="Benjdia M."/>
            <person name="Bidzinski P."/>
            <person name="Bindschedler L.V."/>
            <person name="Both M."/>
            <person name="Brewer M.T."/>
            <person name="Cadle-Davidson L."/>
            <person name="Cadle-Davidson M.M."/>
            <person name="Collemare J."/>
            <person name="Cramer R."/>
            <person name="Frenkel O."/>
            <person name="Godfrey D."/>
            <person name="Harriman J."/>
            <person name="Hoede C."/>
            <person name="King B.C."/>
            <person name="Klages S."/>
            <person name="Kleemann J."/>
            <person name="Knoll D."/>
            <person name="Koti P.S."/>
            <person name="Kreplak J."/>
            <person name="Lopez-Ruiz F.J."/>
            <person name="Lu X."/>
            <person name="Maekawa T."/>
            <person name="Mahanil S."/>
            <person name="Micali C."/>
            <person name="Milgroom M.G."/>
            <person name="Montana G."/>
            <person name="Noir S."/>
            <person name="O'Connell R.J."/>
            <person name="Oberhaensli S."/>
            <person name="Parlange F."/>
            <person name="Pedersen C."/>
            <person name="Quesneville H."/>
            <person name="Reinhardt R."/>
            <person name="Rott M."/>
            <person name="Sacristan S."/>
            <person name="Schmidt S.M."/>
            <person name="Schoen M."/>
            <person name="Skamnioti P."/>
            <person name="Sommer H."/>
            <person name="Stephens A."/>
            <person name="Takahara H."/>
            <person name="Thordal-Christensen H."/>
            <person name="Vigouroux M."/>
            <person name="Wessling R."/>
            <person name="Wicker T."/>
            <person name="Panstruga R."/>
        </authorList>
    </citation>
    <scope>NUCLEOTIDE SEQUENCE [LARGE SCALE GENOMIC DNA]</scope>
    <source>
        <strain evidence="4">DH14</strain>
    </source>
</reference>
<gene>
    <name evidence="4" type="ORF">BGHDH14_bgh02951</name>
</gene>
<dbReference type="InterPro" id="IPR055915">
    <property type="entry name" value="DUF7492"/>
</dbReference>
<feature type="chain" id="PRO_5004106637" description="DUF7492 domain-containing protein" evidence="2">
    <location>
        <begin position="26"/>
        <end position="370"/>
    </location>
</feature>
<protein>
    <recommendedName>
        <fullName evidence="3">DUF7492 domain-containing protein</fullName>
    </recommendedName>
</protein>
<feature type="signal peptide" evidence="2">
    <location>
        <begin position="1"/>
        <end position="25"/>
    </location>
</feature>
<accession>N1JF87</accession>
<feature type="region of interest" description="Disordered" evidence="1">
    <location>
        <begin position="299"/>
        <end position="347"/>
    </location>
</feature>
<keyword evidence="2" id="KW-0732">Signal</keyword>